<dbReference type="AlphaFoldDB" id="A0AAU8ITB8"/>
<feature type="region of interest" description="Disordered" evidence="3">
    <location>
        <begin position="405"/>
        <end position="434"/>
    </location>
</feature>
<evidence type="ECO:0000313" key="5">
    <source>
        <dbReference type="EMBL" id="XCJ71486.1"/>
    </source>
</evidence>
<dbReference type="PANTHER" id="PTHR30461:SF2">
    <property type="entry name" value="SERINE RECOMBINASE PINE-RELATED"/>
    <property type="match status" value="1"/>
</dbReference>
<feature type="compositionally biased region" description="Low complexity" evidence="3">
    <location>
        <begin position="409"/>
        <end position="419"/>
    </location>
</feature>
<feature type="domain" description="Recombinase" evidence="4">
    <location>
        <begin position="172"/>
        <end position="310"/>
    </location>
</feature>
<organism evidence="5">
    <name type="scientific">Streptomyces tabacisoli</name>
    <dbReference type="NCBI Taxonomy" id="3156398"/>
    <lineage>
        <taxon>Bacteria</taxon>
        <taxon>Bacillati</taxon>
        <taxon>Actinomycetota</taxon>
        <taxon>Actinomycetes</taxon>
        <taxon>Kitasatosporales</taxon>
        <taxon>Streptomycetaceae</taxon>
        <taxon>Streptomyces</taxon>
    </lineage>
</organism>
<dbReference type="KEGG" id="stac:ABII15_16580"/>
<dbReference type="Gene3D" id="3.90.1750.20">
    <property type="entry name" value="Putative Large Serine Recombinase, Chain B, Domain 2"/>
    <property type="match status" value="1"/>
</dbReference>
<dbReference type="InterPro" id="IPR011109">
    <property type="entry name" value="DNA_bind_recombinase_dom"/>
</dbReference>
<proteinExistence type="predicted"/>
<name>A0AAU8ITB8_9ACTN</name>
<dbReference type="GO" id="GO:0000150">
    <property type="term" value="F:DNA strand exchange activity"/>
    <property type="evidence" value="ECO:0007669"/>
    <property type="project" value="InterPro"/>
</dbReference>
<dbReference type="CDD" id="cd00338">
    <property type="entry name" value="Ser_Recombinase"/>
    <property type="match status" value="1"/>
</dbReference>
<keyword evidence="1" id="KW-0238">DNA-binding</keyword>
<dbReference type="InterPro" id="IPR006119">
    <property type="entry name" value="Resolv_N"/>
</dbReference>
<reference evidence="5" key="1">
    <citation type="submission" date="2024-06" db="EMBL/GenBank/DDBJ databases">
        <title>Streptomyces sp. strain HUAS MG91 genome sequences.</title>
        <authorList>
            <person name="Mo P."/>
        </authorList>
    </citation>
    <scope>NUCLEOTIDE SEQUENCE</scope>
    <source>
        <strain evidence="5">HUAS MG91</strain>
    </source>
</reference>
<dbReference type="SUPFAM" id="SSF53041">
    <property type="entry name" value="Resolvase-like"/>
    <property type="match status" value="1"/>
</dbReference>
<dbReference type="EMBL" id="CP159534">
    <property type="protein sequence ID" value="XCJ71486.1"/>
    <property type="molecule type" value="Genomic_DNA"/>
</dbReference>
<dbReference type="Pfam" id="PF00239">
    <property type="entry name" value="Resolvase"/>
    <property type="match status" value="1"/>
</dbReference>
<dbReference type="InterPro" id="IPR038109">
    <property type="entry name" value="DNA_bind_recomb_sf"/>
</dbReference>
<dbReference type="PROSITE" id="PS51737">
    <property type="entry name" value="RECOMBINASE_DNA_BIND"/>
    <property type="match status" value="1"/>
</dbReference>
<dbReference type="SMART" id="SM00857">
    <property type="entry name" value="Resolvase"/>
    <property type="match status" value="1"/>
</dbReference>
<keyword evidence="2" id="KW-0233">DNA recombination</keyword>
<evidence type="ECO:0000256" key="2">
    <source>
        <dbReference type="ARBA" id="ARBA00023172"/>
    </source>
</evidence>
<dbReference type="Gene3D" id="3.40.50.1390">
    <property type="entry name" value="Resolvase, N-terminal catalytic domain"/>
    <property type="match status" value="1"/>
</dbReference>
<gene>
    <name evidence="5" type="ORF">ABII15_16580</name>
</gene>
<dbReference type="InterPro" id="IPR036162">
    <property type="entry name" value="Resolvase-like_N_sf"/>
</dbReference>
<evidence type="ECO:0000259" key="4">
    <source>
        <dbReference type="PROSITE" id="PS51737"/>
    </source>
</evidence>
<protein>
    <submittedName>
        <fullName evidence="5">Recombinase family protein</fullName>
    </submittedName>
</protein>
<dbReference type="PANTHER" id="PTHR30461">
    <property type="entry name" value="DNA-INVERTASE FROM LAMBDOID PROPHAGE"/>
    <property type="match status" value="1"/>
</dbReference>
<accession>A0AAU8ITB8</accession>
<dbReference type="Pfam" id="PF07508">
    <property type="entry name" value="Recombinase"/>
    <property type="match status" value="1"/>
</dbReference>
<evidence type="ECO:0000256" key="3">
    <source>
        <dbReference type="SAM" id="MobiDB-lite"/>
    </source>
</evidence>
<dbReference type="InterPro" id="IPR050639">
    <property type="entry name" value="SSR_resolvase"/>
</dbReference>
<dbReference type="RefSeq" id="WP_353943099.1">
    <property type="nucleotide sequence ID" value="NZ_CP159534.1"/>
</dbReference>
<sequence length="434" mass="46329">MPKRSHTEPGRALGVVRLSNVTKVTTSPGRQRATVQYLAEQAGFTLIGEAVDLGVSARATSPFDRPALGPWLRRPGSYEAVVWSHVDRAVRSVGHMSDLIAWGCAQAVTLVFGVPGESGPLIVSPEAGGATVRLAMDLAYAAEQESRAISSRLTDAHEALRAAGRYGGGLVPFGYRKAPHPSGTGWCLTPDDESASLVHAIVNRVLSGHSLTAVARWLNEEDALVPRDRHALLQGRGTGGTRHGLTFDRFRWTSGTLSKVLRSPSLMGHRVHQGRTVLDGDGRPVLIGAPVLDEGTFRTLQDLLTIRSNGTRRTRRPTSALLTRVAHCAGCGGRMYYRARKPYPYGDYVCAAPAKGLRCPAAAAMRSDWLEGYTVESYRAATGTRGPVSRADLLAAGARVTVSKGRCGGDTTRPTGPDTSRLAFTMDEAPSSAV</sequence>
<dbReference type="GO" id="GO:0003677">
    <property type="term" value="F:DNA binding"/>
    <property type="evidence" value="ECO:0007669"/>
    <property type="project" value="UniProtKB-KW"/>
</dbReference>
<dbReference type="Pfam" id="PF13408">
    <property type="entry name" value="Zn_ribbon_recom"/>
    <property type="match status" value="1"/>
</dbReference>
<dbReference type="InterPro" id="IPR025827">
    <property type="entry name" value="Zn_ribbon_recom_dom"/>
</dbReference>
<evidence type="ECO:0000256" key="1">
    <source>
        <dbReference type="ARBA" id="ARBA00023125"/>
    </source>
</evidence>